<feature type="transmembrane region" description="Helical" evidence="2">
    <location>
        <begin position="344"/>
        <end position="367"/>
    </location>
</feature>
<evidence type="ECO:0000256" key="2">
    <source>
        <dbReference type="SAM" id="Phobius"/>
    </source>
</evidence>
<feature type="transmembrane region" description="Helical" evidence="2">
    <location>
        <begin position="318"/>
        <end position="337"/>
    </location>
</feature>
<feature type="transmembrane region" description="Helical" evidence="2">
    <location>
        <begin position="64"/>
        <end position="84"/>
    </location>
</feature>
<feature type="transmembrane region" description="Helical" evidence="2">
    <location>
        <begin position="373"/>
        <end position="395"/>
    </location>
</feature>
<feature type="transmembrane region" description="Helical" evidence="2">
    <location>
        <begin position="12"/>
        <end position="30"/>
    </location>
</feature>
<dbReference type="Pfam" id="PF03390">
    <property type="entry name" value="2HCT"/>
    <property type="match status" value="1"/>
</dbReference>
<feature type="transmembrane region" description="Helical" evidence="2">
    <location>
        <begin position="96"/>
        <end position="117"/>
    </location>
</feature>
<comment type="similarity">
    <text evidence="1">Belongs to the 2-hydroxycarboxylate transporter (2-HCT) (TC 2.A.24) family.</text>
</comment>
<feature type="transmembrane region" description="Helical" evidence="2">
    <location>
        <begin position="407"/>
        <end position="427"/>
    </location>
</feature>
<keyword evidence="2" id="KW-0812">Transmembrane</keyword>
<dbReference type="RefSeq" id="WP_170087363.1">
    <property type="nucleotide sequence ID" value="NZ_JABAFG010000005.1"/>
</dbReference>
<organism evidence="3 4">
    <name type="scientific">Megasphaera hexanoica</name>
    <dbReference type="NCBI Taxonomy" id="1675036"/>
    <lineage>
        <taxon>Bacteria</taxon>
        <taxon>Bacillati</taxon>
        <taxon>Bacillota</taxon>
        <taxon>Negativicutes</taxon>
        <taxon>Veillonellales</taxon>
        <taxon>Veillonellaceae</taxon>
        <taxon>Megasphaera</taxon>
    </lineage>
</organism>
<feature type="transmembrane region" description="Helical" evidence="2">
    <location>
        <begin position="129"/>
        <end position="154"/>
    </location>
</feature>
<keyword evidence="1" id="KW-0769">Symport</keyword>
<comment type="caution">
    <text evidence="3">The sequence shown here is derived from an EMBL/GenBank/DDBJ whole genome shotgun (WGS) entry which is preliminary data.</text>
</comment>
<feature type="transmembrane region" description="Helical" evidence="2">
    <location>
        <begin position="36"/>
        <end position="55"/>
    </location>
</feature>
<dbReference type="Proteomes" id="UP000591071">
    <property type="component" value="Unassembled WGS sequence"/>
</dbReference>
<accession>A0A848BRL8</accession>
<dbReference type="GO" id="GO:0008514">
    <property type="term" value="F:organic anion transmembrane transporter activity"/>
    <property type="evidence" value="ECO:0007669"/>
    <property type="project" value="InterPro"/>
</dbReference>
<name>A0A848BRL8_9FIRM</name>
<feature type="transmembrane region" description="Helical" evidence="2">
    <location>
        <begin position="253"/>
        <end position="273"/>
    </location>
</feature>
<dbReference type="GO" id="GO:0005886">
    <property type="term" value="C:plasma membrane"/>
    <property type="evidence" value="ECO:0007669"/>
    <property type="project" value="UniProtKB-UniRule"/>
</dbReference>
<evidence type="ECO:0000256" key="1">
    <source>
        <dbReference type="PIRNR" id="PIRNR005348"/>
    </source>
</evidence>
<dbReference type="AlphaFoldDB" id="A0A848BRL8"/>
<dbReference type="GO" id="GO:0015293">
    <property type="term" value="F:symporter activity"/>
    <property type="evidence" value="ECO:0007669"/>
    <property type="project" value="UniProtKB-UniRule"/>
</dbReference>
<dbReference type="PANTHER" id="PTHR40033">
    <property type="entry name" value="NA(+)-MALATE SYMPORTER"/>
    <property type="match status" value="1"/>
</dbReference>
<evidence type="ECO:0000313" key="3">
    <source>
        <dbReference type="EMBL" id="NME27905.1"/>
    </source>
</evidence>
<reference evidence="3 4" key="1">
    <citation type="submission" date="2020-04" db="EMBL/GenBank/DDBJ databases">
        <authorList>
            <person name="Hitch T.C.A."/>
            <person name="Wylensek D."/>
            <person name="Clavel T."/>
        </authorList>
    </citation>
    <scope>NUCLEOTIDE SEQUENCE [LARGE SCALE GENOMIC DNA]</scope>
    <source>
        <strain evidence="3 4">Oil-RF-744-FAT-WT-6-1</strain>
    </source>
</reference>
<sequence length="428" mass="45562">METTKRLQILNMNWPYFILAFVILNLALFFKFLPGSLAGVLPLLIVYGEAFRFIGDRIPIVKDYLGGGSIVVLFGTSAMVMYGLVPDDFAKTCKTFMTGTFINFALAALCCGSIFGMDRKLLIRAAIRYLPCIIGGFILAILFGGAAGLLFGNIFSETTLFISVPIMGGGTSAGAVPLSQMFGEIMQRDVGELLALMTPAVALGNAFAIIAAGLLDRLGKIHPWMTGNGHIMRDEGKQAESEEAKKEEPVTNLSVFAVGMTFAGIFLALGMLIQRFIPSIHAYAWMILLMIVVKVLGILPANIERYCALWFQFFIKNFTNTLLAGLGFGLISLSAVIPALTPSYVIIVAAVVLGAIVGAAVVGWFVGFYPIEAAITAGLCMANMGGSGDIATLGACKRMELMPFAAVSSRLGGALVLIAGSVILSFVL</sequence>
<keyword evidence="2" id="KW-1133">Transmembrane helix</keyword>
<dbReference type="EMBL" id="JABAFG010000005">
    <property type="protein sequence ID" value="NME27905.1"/>
    <property type="molecule type" value="Genomic_DNA"/>
</dbReference>
<dbReference type="InterPro" id="IPR004679">
    <property type="entry name" value="2-OHcarboxylate_transport"/>
</dbReference>
<feature type="transmembrane region" description="Helical" evidence="2">
    <location>
        <begin position="280"/>
        <end position="298"/>
    </location>
</feature>
<gene>
    <name evidence="3" type="ORF">HF872_04605</name>
</gene>
<proteinExistence type="inferred from homology"/>
<keyword evidence="1 2" id="KW-0472">Membrane</keyword>
<dbReference type="PIRSF" id="PIRSF005348">
    <property type="entry name" value="YxkH"/>
    <property type="match status" value="1"/>
</dbReference>
<feature type="transmembrane region" description="Helical" evidence="2">
    <location>
        <begin position="193"/>
        <end position="215"/>
    </location>
</feature>
<dbReference type="PANTHER" id="PTHR40033:SF1">
    <property type="entry name" value="CITRATE-SODIUM SYMPORTER"/>
    <property type="match status" value="1"/>
</dbReference>
<protein>
    <submittedName>
        <fullName evidence="3">2-hydroxycarboxylate transporter family protein</fullName>
    </submittedName>
</protein>
<keyword evidence="1" id="KW-0813">Transport</keyword>
<evidence type="ECO:0000313" key="4">
    <source>
        <dbReference type="Proteomes" id="UP000591071"/>
    </source>
</evidence>